<reference evidence="11 13" key="1">
    <citation type="submission" date="2020-01" db="EMBL/GenBank/DDBJ databases">
        <authorList>
            <consortium name="DOE Joint Genome Institute"/>
            <person name="Haridas S."/>
            <person name="Albert R."/>
            <person name="Binder M."/>
            <person name="Bloem J."/>
            <person name="Labutti K."/>
            <person name="Salamov A."/>
            <person name="Andreopoulos B."/>
            <person name="Baker S.E."/>
            <person name="Barry K."/>
            <person name="Bills G."/>
            <person name="Bluhm B.H."/>
            <person name="Cannon C."/>
            <person name="Castanera R."/>
            <person name="Culley D.E."/>
            <person name="Daum C."/>
            <person name="Ezra D."/>
            <person name="Gonzalez J.B."/>
            <person name="Henrissat B."/>
            <person name="Kuo A."/>
            <person name="Liang C."/>
            <person name="Lipzen A."/>
            <person name="Lutzoni F."/>
            <person name="Magnuson J."/>
            <person name="Mondo S."/>
            <person name="Nolan M."/>
            <person name="Ohm R."/>
            <person name="Pangilinan J."/>
            <person name="Park H.-J."/>
            <person name="Ramirez L."/>
            <person name="Alfaro M."/>
            <person name="Sun H."/>
            <person name="Tritt A."/>
            <person name="Yoshinaga Y."/>
            <person name="Zwiers L.-H."/>
            <person name="Turgeon B.G."/>
            <person name="Goodwin S.B."/>
            <person name="Spatafora J.W."/>
            <person name="Crous P.W."/>
            <person name="Grigoriev I.V."/>
        </authorList>
    </citation>
    <scope>NUCLEOTIDE SEQUENCE</scope>
    <source>
        <strain evidence="11 13">CBS 781.70</strain>
    </source>
</reference>
<dbReference type="GO" id="GO:0016075">
    <property type="term" value="P:rRNA catabolic process"/>
    <property type="evidence" value="ECO:0007669"/>
    <property type="project" value="TreeGrafter"/>
</dbReference>
<dbReference type="InterPro" id="IPR027408">
    <property type="entry name" value="PNPase/RNase_PH_dom_sf"/>
</dbReference>
<keyword evidence="12" id="KW-1185">Reference proteome</keyword>
<protein>
    <recommendedName>
        <fullName evidence="10">Exoribonuclease phosphorolytic domain-containing protein</fullName>
    </recommendedName>
</protein>
<dbReference type="GeneID" id="54422537"/>
<dbReference type="GO" id="GO:0003723">
    <property type="term" value="F:RNA binding"/>
    <property type="evidence" value="ECO:0007669"/>
    <property type="project" value="UniProtKB-KW"/>
</dbReference>
<dbReference type="InterPro" id="IPR020568">
    <property type="entry name" value="Ribosomal_Su5_D2-typ_SF"/>
</dbReference>
<dbReference type="Gene3D" id="3.30.230.70">
    <property type="entry name" value="GHMP Kinase, N-terminal domain"/>
    <property type="match status" value="1"/>
</dbReference>
<evidence type="ECO:0000256" key="7">
    <source>
        <dbReference type="ARBA" id="ARBA00022884"/>
    </source>
</evidence>
<evidence type="ECO:0000256" key="3">
    <source>
        <dbReference type="ARBA" id="ARBA00006678"/>
    </source>
</evidence>
<keyword evidence="4" id="KW-0963">Cytoplasm</keyword>
<feature type="region of interest" description="Disordered" evidence="9">
    <location>
        <begin position="1"/>
        <end position="36"/>
    </location>
</feature>
<evidence type="ECO:0000256" key="8">
    <source>
        <dbReference type="ARBA" id="ARBA00023242"/>
    </source>
</evidence>
<dbReference type="SUPFAM" id="SSF54211">
    <property type="entry name" value="Ribosomal protein S5 domain 2-like"/>
    <property type="match status" value="1"/>
</dbReference>
<feature type="compositionally biased region" description="Low complexity" evidence="9">
    <location>
        <begin position="67"/>
        <end position="76"/>
    </location>
</feature>
<evidence type="ECO:0000313" key="11">
    <source>
        <dbReference type="EMBL" id="KAF1810389.1"/>
    </source>
</evidence>
<proteinExistence type="inferred from homology"/>
<dbReference type="GO" id="GO:0000176">
    <property type="term" value="C:nuclear exosome (RNase complex)"/>
    <property type="evidence" value="ECO:0007669"/>
    <property type="project" value="TreeGrafter"/>
</dbReference>
<comment type="subcellular location">
    <subcellularLocation>
        <location evidence="2">Cytoplasm</location>
    </subcellularLocation>
    <subcellularLocation>
        <location evidence="1">Nucleus</location>
    </subcellularLocation>
</comment>
<gene>
    <name evidence="11 13" type="ORF">P152DRAFT_483856</name>
</gene>
<feature type="domain" description="Exoribonuclease phosphorolytic" evidence="10">
    <location>
        <begin position="37"/>
        <end position="205"/>
    </location>
</feature>
<evidence type="ECO:0000256" key="2">
    <source>
        <dbReference type="ARBA" id="ARBA00004496"/>
    </source>
</evidence>
<name>A0A6G1FXR3_9PEZI</name>
<keyword evidence="6" id="KW-0271">Exosome</keyword>
<evidence type="ECO:0000256" key="4">
    <source>
        <dbReference type="ARBA" id="ARBA00022490"/>
    </source>
</evidence>
<sequence>MSDRRRINPPPGGTSAPVYASSTASPLPPTRTRRPDELRKIFLKTHITPSATGSAYLELPPSPSPTPSLSHSQSPSLKLTATAHLAPLPRSAPFTPNLLVSVHVKFAPFASPIRRGYIRDAGERELSVRVENALRGVIIAERWPKMGLDLSIVVLEGEEEGPAAIQVGEKDAGGAARKTEAWWATMTMLAGCVNVAAAAVVDAGIDCVDAVAGGVAAMVPANTAGGKGGVEVVLDPVPREHGDIIAAAVVAYLPTRDEITELWVRGDPRAAGGEKGLEDLVDAAASAAVGARTVILEAAREEVQGRVEATEGV</sequence>
<evidence type="ECO:0000313" key="12">
    <source>
        <dbReference type="Proteomes" id="UP000504638"/>
    </source>
</evidence>
<dbReference type="GO" id="GO:0034475">
    <property type="term" value="P:U4 snRNA 3'-end processing"/>
    <property type="evidence" value="ECO:0007669"/>
    <property type="project" value="TreeGrafter"/>
</dbReference>
<dbReference type="RefSeq" id="XP_033532020.1">
    <property type="nucleotide sequence ID" value="XM_033681967.1"/>
</dbReference>
<evidence type="ECO:0000313" key="13">
    <source>
        <dbReference type="RefSeq" id="XP_033532020.1"/>
    </source>
</evidence>
<dbReference type="EMBL" id="ML975166">
    <property type="protein sequence ID" value="KAF1810389.1"/>
    <property type="molecule type" value="Genomic_DNA"/>
</dbReference>
<evidence type="ECO:0000256" key="6">
    <source>
        <dbReference type="ARBA" id="ARBA00022835"/>
    </source>
</evidence>
<evidence type="ECO:0000259" key="10">
    <source>
        <dbReference type="Pfam" id="PF01138"/>
    </source>
</evidence>
<evidence type="ECO:0000256" key="1">
    <source>
        <dbReference type="ARBA" id="ARBA00004123"/>
    </source>
</evidence>
<keyword evidence="7" id="KW-0694">RNA-binding</keyword>
<dbReference type="InterPro" id="IPR001247">
    <property type="entry name" value="ExoRNase_PH_dom1"/>
</dbReference>
<organism evidence="11">
    <name type="scientific">Eremomyces bilateralis CBS 781.70</name>
    <dbReference type="NCBI Taxonomy" id="1392243"/>
    <lineage>
        <taxon>Eukaryota</taxon>
        <taxon>Fungi</taxon>
        <taxon>Dikarya</taxon>
        <taxon>Ascomycota</taxon>
        <taxon>Pezizomycotina</taxon>
        <taxon>Dothideomycetes</taxon>
        <taxon>Dothideomycetes incertae sedis</taxon>
        <taxon>Eremomycetales</taxon>
        <taxon>Eremomycetaceae</taxon>
        <taxon>Eremomyces</taxon>
    </lineage>
</organism>
<evidence type="ECO:0000256" key="5">
    <source>
        <dbReference type="ARBA" id="ARBA00022552"/>
    </source>
</evidence>
<dbReference type="Pfam" id="PF01138">
    <property type="entry name" value="RNase_PH"/>
    <property type="match status" value="1"/>
</dbReference>
<reference evidence="13" key="3">
    <citation type="submission" date="2025-04" db="UniProtKB">
        <authorList>
            <consortium name="RefSeq"/>
        </authorList>
    </citation>
    <scope>IDENTIFICATION</scope>
    <source>
        <strain evidence="13">CBS 781.70</strain>
    </source>
</reference>
<dbReference type="GO" id="GO:0006364">
    <property type="term" value="P:rRNA processing"/>
    <property type="evidence" value="ECO:0007669"/>
    <property type="project" value="UniProtKB-KW"/>
</dbReference>
<dbReference type="InterPro" id="IPR050080">
    <property type="entry name" value="RNase_PH"/>
</dbReference>
<dbReference type="GO" id="GO:0071051">
    <property type="term" value="P:poly(A)-dependent snoRNA 3'-end processing"/>
    <property type="evidence" value="ECO:0007669"/>
    <property type="project" value="TreeGrafter"/>
</dbReference>
<keyword evidence="8" id="KW-0539">Nucleus</keyword>
<dbReference type="PANTHER" id="PTHR11953:SF2">
    <property type="entry name" value="EXOSOME COMPLEX COMPONENT MTR3"/>
    <property type="match status" value="1"/>
</dbReference>
<dbReference type="GO" id="GO:0005730">
    <property type="term" value="C:nucleolus"/>
    <property type="evidence" value="ECO:0007669"/>
    <property type="project" value="TreeGrafter"/>
</dbReference>
<comment type="similarity">
    <text evidence="3">Belongs to the RNase PH family.</text>
</comment>
<accession>A0A6G1FXR3</accession>
<dbReference type="Proteomes" id="UP000504638">
    <property type="component" value="Unplaced"/>
</dbReference>
<reference evidence="13" key="2">
    <citation type="submission" date="2020-04" db="EMBL/GenBank/DDBJ databases">
        <authorList>
            <consortium name="NCBI Genome Project"/>
        </authorList>
    </citation>
    <scope>NUCLEOTIDE SEQUENCE</scope>
    <source>
        <strain evidence="13">CBS 781.70</strain>
    </source>
</reference>
<keyword evidence="5" id="KW-0698">rRNA processing</keyword>
<feature type="region of interest" description="Disordered" evidence="9">
    <location>
        <begin position="53"/>
        <end position="76"/>
    </location>
</feature>
<dbReference type="GO" id="GO:0071028">
    <property type="term" value="P:nuclear mRNA surveillance"/>
    <property type="evidence" value="ECO:0007669"/>
    <property type="project" value="TreeGrafter"/>
</dbReference>
<evidence type="ECO:0000256" key="9">
    <source>
        <dbReference type="SAM" id="MobiDB-lite"/>
    </source>
</evidence>
<dbReference type="PANTHER" id="PTHR11953">
    <property type="entry name" value="EXOSOME COMPLEX COMPONENT"/>
    <property type="match status" value="1"/>
</dbReference>
<dbReference type="GO" id="GO:0000177">
    <property type="term" value="C:cytoplasmic exosome (RNase complex)"/>
    <property type="evidence" value="ECO:0007669"/>
    <property type="project" value="TreeGrafter"/>
</dbReference>
<dbReference type="OrthoDB" id="2504340at2759"/>
<dbReference type="AlphaFoldDB" id="A0A6G1FXR3"/>